<comment type="function">
    <text evidence="8">Catalyzes the deamination of adenosine to inosine at the wobble position 34 of tRNA(Arg2).</text>
</comment>
<dbReference type="CDD" id="cd01285">
    <property type="entry name" value="nucleoside_deaminase"/>
    <property type="match status" value="1"/>
</dbReference>
<evidence type="ECO:0000256" key="2">
    <source>
        <dbReference type="ARBA" id="ARBA00011738"/>
    </source>
</evidence>
<gene>
    <name evidence="8" type="primary">tadA</name>
    <name evidence="10" type="ORF">AB8U03_15225</name>
</gene>
<dbReference type="GO" id="GO:0052717">
    <property type="term" value="F:tRNA-specific adenosine-34 deaminase activity"/>
    <property type="evidence" value="ECO:0007669"/>
    <property type="project" value="UniProtKB-EC"/>
</dbReference>
<dbReference type="Pfam" id="PF14437">
    <property type="entry name" value="MafB19-deam"/>
    <property type="match status" value="1"/>
</dbReference>
<name>A0ABV4BRX3_9CLOT</name>
<dbReference type="InterPro" id="IPR058535">
    <property type="entry name" value="MafB19-deam"/>
</dbReference>
<comment type="caution">
    <text evidence="10">The sequence shown here is derived from an EMBL/GenBank/DDBJ whole genome shotgun (WGS) entry which is preliminary data.</text>
</comment>
<evidence type="ECO:0000256" key="1">
    <source>
        <dbReference type="ARBA" id="ARBA00010669"/>
    </source>
</evidence>
<keyword evidence="11" id="KW-1185">Reference proteome</keyword>
<evidence type="ECO:0000313" key="11">
    <source>
        <dbReference type="Proteomes" id="UP001564657"/>
    </source>
</evidence>
<evidence type="ECO:0000256" key="3">
    <source>
        <dbReference type="ARBA" id="ARBA00022694"/>
    </source>
</evidence>
<dbReference type="Gene3D" id="3.40.140.10">
    <property type="entry name" value="Cytidine Deaminase, domain 2"/>
    <property type="match status" value="1"/>
</dbReference>
<proteinExistence type="inferred from homology"/>
<comment type="similarity">
    <text evidence="1">Belongs to the cytidine and deoxycytidylate deaminase family. ADAT2 subfamily.</text>
</comment>
<feature type="binding site" evidence="8">
    <location>
        <position position="80"/>
    </location>
    <ligand>
        <name>Zn(2+)</name>
        <dbReference type="ChEBI" id="CHEBI:29105"/>
        <note>catalytic</note>
    </ligand>
</feature>
<accession>A0ABV4BRX3</accession>
<dbReference type="RefSeq" id="WP_369705418.1">
    <property type="nucleotide sequence ID" value="NZ_JBGEWD010000020.1"/>
</dbReference>
<comment type="subunit">
    <text evidence="2 8">Homodimer.</text>
</comment>
<dbReference type="PROSITE" id="PS51747">
    <property type="entry name" value="CYT_DCMP_DEAMINASES_2"/>
    <property type="match status" value="1"/>
</dbReference>
<evidence type="ECO:0000313" key="10">
    <source>
        <dbReference type="EMBL" id="MEY8001523.1"/>
    </source>
</evidence>
<dbReference type="SUPFAM" id="SSF53927">
    <property type="entry name" value="Cytidine deaminase-like"/>
    <property type="match status" value="1"/>
</dbReference>
<dbReference type="InterPro" id="IPR028883">
    <property type="entry name" value="tRNA_aden_deaminase"/>
</dbReference>
<organism evidence="10 11">
    <name type="scientific">Clostridium moutaii</name>
    <dbReference type="NCBI Taxonomy" id="3240932"/>
    <lineage>
        <taxon>Bacteria</taxon>
        <taxon>Bacillati</taxon>
        <taxon>Bacillota</taxon>
        <taxon>Clostridia</taxon>
        <taxon>Eubacteriales</taxon>
        <taxon>Clostridiaceae</taxon>
        <taxon>Clostridium</taxon>
    </lineage>
</organism>
<dbReference type="PROSITE" id="PS00903">
    <property type="entry name" value="CYT_DCMP_DEAMINASES_1"/>
    <property type="match status" value="1"/>
</dbReference>
<protein>
    <recommendedName>
        <fullName evidence="8">tRNA-specific adenosine deaminase</fullName>
        <ecNumber evidence="8">3.5.4.33</ecNumber>
    </recommendedName>
</protein>
<dbReference type="EC" id="3.5.4.33" evidence="8"/>
<evidence type="ECO:0000256" key="8">
    <source>
        <dbReference type="HAMAP-Rule" id="MF_00972"/>
    </source>
</evidence>
<dbReference type="InterPro" id="IPR016193">
    <property type="entry name" value="Cytidine_deaminase-like"/>
</dbReference>
<feature type="binding site" evidence="8">
    <location>
        <position position="83"/>
    </location>
    <ligand>
        <name>Zn(2+)</name>
        <dbReference type="ChEBI" id="CHEBI:29105"/>
        <note>catalytic</note>
    </ligand>
</feature>
<keyword evidence="4 8" id="KW-0479">Metal-binding</keyword>
<comment type="cofactor">
    <cofactor evidence="8">
        <name>Zn(2+)</name>
        <dbReference type="ChEBI" id="CHEBI:29105"/>
    </cofactor>
    <text evidence="8">Binds 1 zinc ion per subunit.</text>
</comment>
<evidence type="ECO:0000256" key="7">
    <source>
        <dbReference type="ARBA" id="ARBA00048045"/>
    </source>
</evidence>
<dbReference type="EMBL" id="JBGEWD010000020">
    <property type="protein sequence ID" value="MEY8001523.1"/>
    <property type="molecule type" value="Genomic_DNA"/>
</dbReference>
<dbReference type="HAMAP" id="MF_00972">
    <property type="entry name" value="tRNA_aden_deaminase"/>
    <property type="match status" value="1"/>
</dbReference>
<keyword evidence="6 8" id="KW-0862">Zinc</keyword>
<dbReference type="PANTHER" id="PTHR11079">
    <property type="entry name" value="CYTOSINE DEAMINASE FAMILY MEMBER"/>
    <property type="match status" value="1"/>
</dbReference>
<dbReference type="InterPro" id="IPR002125">
    <property type="entry name" value="CMP_dCMP_dom"/>
</dbReference>
<dbReference type="Proteomes" id="UP001564657">
    <property type="component" value="Unassembled WGS sequence"/>
</dbReference>
<reference evidence="10 11" key="1">
    <citation type="submission" date="2024-08" db="EMBL/GenBank/DDBJ databases">
        <title>Clostridium lapicellarii sp. nov., and Clostridium renhuaiense sp. nov., two species isolated from the mud in a fermentation cellar used for producing sauce-flavour Chinese liquors.</title>
        <authorList>
            <person name="Yang F."/>
            <person name="Wang H."/>
            <person name="Chen L.Q."/>
            <person name="Zhou N."/>
            <person name="Lu J.J."/>
            <person name="Pu X.X."/>
            <person name="Wan B."/>
            <person name="Wang L."/>
            <person name="Liu S.J."/>
        </authorList>
    </citation>
    <scope>NUCLEOTIDE SEQUENCE [LARGE SCALE GENOMIC DNA]</scope>
    <source>
        <strain evidence="10 11">MT-5</strain>
    </source>
</reference>
<evidence type="ECO:0000256" key="6">
    <source>
        <dbReference type="ARBA" id="ARBA00022833"/>
    </source>
</evidence>
<feature type="binding site" evidence="8">
    <location>
        <position position="50"/>
    </location>
    <ligand>
        <name>Zn(2+)</name>
        <dbReference type="ChEBI" id="CHEBI:29105"/>
        <note>catalytic</note>
    </ligand>
</feature>
<dbReference type="InterPro" id="IPR016192">
    <property type="entry name" value="APOBEC/CMP_deaminase_Zn-bd"/>
</dbReference>
<evidence type="ECO:0000256" key="4">
    <source>
        <dbReference type="ARBA" id="ARBA00022723"/>
    </source>
</evidence>
<dbReference type="PANTHER" id="PTHR11079:SF202">
    <property type="entry name" value="TRNA-SPECIFIC ADENOSINE DEAMINASE"/>
    <property type="match status" value="1"/>
</dbReference>
<feature type="domain" description="CMP/dCMP-type deaminase" evidence="9">
    <location>
        <begin position="1"/>
        <end position="109"/>
    </location>
</feature>
<evidence type="ECO:0000256" key="5">
    <source>
        <dbReference type="ARBA" id="ARBA00022801"/>
    </source>
</evidence>
<keyword evidence="5 8" id="KW-0378">Hydrolase</keyword>
<comment type="catalytic activity">
    <reaction evidence="7 8">
        <text>adenosine(34) in tRNA + H2O + H(+) = inosine(34) in tRNA + NH4(+)</text>
        <dbReference type="Rhea" id="RHEA:43168"/>
        <dbReference type="Rhea" id="RHEA-COMP:10373"/>
        <dbReference type="Rhea" id="RHEA-COMP:10374"/>
        <dbReference type="ChEBI" id="CHEBI:15377"/>
        <dbReference type="ChEBI" id="CHEBI:15378"/>
        <dbReference type="ChEBI" id="CHEBI:28938"/>
        <dbReference type="ChEBI" id="CHEBI:74411"/>
        <dbReference type="ChEBI" id="CHEBI:82852"/>
        <dbReference type="EC" id="3.5.4.33"/>
    </reaction>
</comment>
<sequence>MMDFMLEAIKQARIALELGEVPVGAVITKNQRLISKACNLKETLKDSTAHAEIIAIKSASKVLENWRLKDCSMYVTLEPCPMCAGAILQCRISKLYIGTFDPNAGACGSVVNVLQNKYLNHWTNIQWDYNEECGNILDEFFKKKR</sequence>
<feature type="active site" description="Proton donor" evidence="8">
    <location>
        <position position="52"/>
    </location>
</feature>
<evidence type="ECO:0000259" key="9">
    <source>
        <dbReference type="PROSITE" id="PS51747"/>
    </source>
</evidence>
<keyword evidence="3 8" id="KW-0819">tRNA processing</keyword>